<dbReference type="EMBL" id="JAGFNK010000021">
    <property type="protein sequence ID" value="KAI9511443.1"/>
    <property type="molecule type" value="Genomic_DNA"/>
</dbReference>
<comment type="caution">
    <text evidence="1">The sequence shown here is derived from an EMBL/GenBank/DDBJ whole genome shotgun (WGS) entry which is preliminary data.</text>
</comment>
<proteinExistence type="predicted"/>
<sequence>MTSNHGSAPEVPSDATNIADLRPLLTLALFFLSNIFVIFPLRVPLPRIVASLPHHVLVGLRVFSRTSEPPHQPYLPVNLLSGPILAVLCLLAAKAINGDVLRRGILGADGVQPLSIMALFVSLAYLSISLDATGLLRFLALWVARKGGPSGPRLHFYLYLFFLACATVVGNDPVVLSGTSFLAYLTRVLGIVPPTAWIFSQFTAANMASAVLISSNPTNLVLSGAFSLSFLTYTSSVVLTFLVASLTVYLYLSMVLFRSAESIPHRIEPLSGEVGGNDVGIAPASTALLDKFGAIFGSILLVATLGALVGTSAAGVPVWQVAVPAAVMMLGHDLWRDWRSHRTHRTVAQGGVEQLDIPSSAPEHPPIELQNLSFFASRLDDHSPGRNSRQEWALSTVLSKWTHSLVQTFPTVHSVCRELPLKLVPFAFLMFILIQGLASQGWVHVFASWWGAWVNKTGVIGAVSAMMIGSGLLCNVCGTNIGATILLARMLQEWESTGQAVATRVRYGSVYGLALGSNYGAFSLTFSGSLAGLLWRDILQRKGIRVGKYEFARLNVGTFLVASVTSGVVLIGQTLVVH</sequence>
<keyword evidence="2" id="KW-1185">Reference proteome</keyword>
<evidence type="ECO:0000313" key="2">
    <source>
        <dbReference type="Proteomes" id="UP001207468"/>
    </source>
</evidence>
<dbReference type="Proteomes" id="UP001207468">
    <property type="component" value="Unassembled WGS sequence"/>
</dbReference>
<reference evidence="1" key="1">
    <citation type="submission" date="2021-03" db="EMBL/GenBank/DDBJ databases">
        <title>Evolutionary priming and transition to the ectomycorrhizal habit in an iconic lineage of mushroom-forming fungi: is preadaptation a requirement?</title>
        <authorList>
            <consortium name="DOE Joint Genome Institute"/>
            <person name="Looney B.P."/>
            <person name="Miyauchi S."/>
            <person name="Morin E."/>
            <person name="Drula E."/>
            <person name="Courty P.E."/>
            <person name="Chicoki N."/>
            <person name="Fauchery L."/>
            <person name="Kohler A."/>
            <person name="Kuo A."/>
            <person name="LaButti K."/>
            <person name="Pangilinan J."/>
            <person name="Lipzen A."/>
            <person name="Riley R."/>
            <person name="Andreopoulos W."/>
            <person name="He G."/>
            <person name="Johnson J."/>
            <person name="Barry K.W."/>
            <person name="Grigoriev I.V."/>
            <person name="Nagy L."/>
            <person name="Hibbett D."/>
            <person name="Henrissat B."/>
            <person name="Matheny P.B."/>
            <person name="Labbe J."/>
            <person name="Martin A.F."/>
        </authorList>
    </citation>
    <scope>NUCLEOTIDE SEQUENCE</scope>
    <source>
        <strain evidence="1">BPL698</strain>
    </source>
</reference>
<evidence type="ECO:0000313" key="1">
    <source>
        <dbReference type="EMBL" id="KAI9511443.1"/>
    </source>
</evidence>
<protein>
    <submittedName>
        <fullName evidence="1">Uncharacterized protein</fullName>
    </submittedName>
</protein>
<accession>A0ACC0UID6</accession>
<gene>
    <name evidence="1" type="ORF">F5148DRAFT_323652</name>
</gene>
<organism evidence="1 2">
    <name type="scientific">Russula earlei</name>
    <dbReference type="NCBI Taxonomy" id="71964"/>
    <lineage>
        <taxon>Eukaryota</taxon>
        <taxon>Fungi</taxon>
        <taxon>Dikarya</taxon>
        <taxon>Basidiomycota</taxon>
        <taxon>Agaricomycotina</taxon>
        <taxon>Agaricomycetes</taxon>
        <taxon>Russulales</taxon>
        <taxon>Russulaceae</taxon>
        <taxon>Russula</taxon>
    </lineage>
</organism>
<name>A0ACC0UID6_9AGAM</name>